<evidence type="ECO:0000313" key="1">
    <source>
        <dbReference type="EMBL" id="ARF66399.1"/>
    </source>
</evidence>
<dbReference type="Proteomes" id="UP000192445">
    <property type="component" value="Chromosome"/>
</dbReference>
<evidence type="ECO:0000313" key="2">
    <source>
        <dbReference type="Proteomes" id="UP000192445"/>
    </source>
</evidence>
<accession>A0A1V0UMB7</accession>
<protein>
    <submittedName>
        <fullName evidence="1">SMI1/KNR4 family protein</fullName>
    </submittedName>
</protein>
<gene>
    <name evidence="1" type="ORF">B1H20_26250</name>
</gene>
<dbReference type="STRING" id="1935.B1H20_26250"/>
<name>A0A1V0UMB7_STRVN</name>
<dbReference type="AlphaFoldDB" id="A0A1V0UMB7"/>
<dbReference type="OrthoDB" id="1190024at2"/>
<dbReference type="KEGG" id="svu:B1H20_26250"/>
<dbReference type="EMBL" id="CP020570">
    <property type="protein sequence ID" value="ARF66399.1"/>
    <property type="molecule type" value="Genomic_DNA"/>
</dbReference>
<sequence length="153" mass="17034">MSAGGETFVRLERTADGWWWTHNTATRRDLLALPFPHPDSYKEADEALARREPRIEDHPDDEAYARAMTAWDDEAGEFEDRKTAGAVVIKEHGCGFATLLAVTGPLAGTVWWDGRATCDLILPLSLNHAPGARPVTFGEWLEHGSWNLLPPGW</sequence>
<reference evidence="1 2" key="1">
    <citation type="submission" date="2017-03" db="EMBL/GenBank/DDBJ databases">
        <title>Complete Genome Sequence of a natural compounds producer, Streptomyces violaceus S21.</title>
        <authorList>
            <person name="Zhong C."/>
            <person name="Zhao Z."/>
            <person name="Fu J."/>
            <person name="Zong G."/>
            <person name="Qin R."/>
            <person name="Cao G."/>
        </authorList>
    </citation>
    <scope>NUCLEOTIDE SEQUENCE [LARGE SCALE GENOMIC DNA]</scope>
    <source>
        <strain evidence="1 2">S21</strain>
    </source>
</reference>
<proteinExistence type="predicted"/>
<organism evidence="1 2">
    <name type="scientific">Streptomyces violaceoruber</name>
    <dbReference type="NCBI Taxonomy" id="1935"/>
    <lineage>
        <taxon>Bacteria</taxon>
        <taxon>Bacillati</taxon>
        <taxon>Actinomycetota</taxon>
        <taxon>Actinomycetes</taxon>
        <taxon>Kitasatosporales</taxon>
        <taxon>Streptomycetaceae</taxon>
        <taxon>Streptomyces</taxon>
        <taxon>Streptomyces violaceoruber group</taxon>
    </lineage>
</organism>